<proteinExistence type="predicted"/>
<keyword evidence="2" id="KW-1185">Reference proteome</keyword>
<dbReference type="Gene3D" id="2.160.10.20">
    <property type="entry name" value="Insect antifreeze protein"/>
    <property type="match status" value="1"/>
</dbReference>
<dbReference type="AlphaFoldDB" id="A0A1L7WPK7"/>
<dbReference type="OrthoDB" id="3561022at2759"/>
<gene>
    <name evidence="1" type="ORF">PAC_04582</name>
</gene>
<sequence>MPTSKDPSVFRKSTIRDLHLRNADIHSSKLYNCKLQRCRVFNSTLNDCQAWETVIHESQVYKSTLHILGDGCTITRAQLPLTKFTPELRLMLFKHIIEEQAATKKSITLPLIKALRVCKDSYYSEVLEVYYKLVPFPIDQHRWRALYWIPQSVGNRIRRVVLDVENWNPSTQPWFTAPRLPAVVEVNLHGLAEHLASQQLMSSWLQFCQDRFDALTTFRLTFPLIDEEEEEGGDYRDNADRWLDACRNHFDVDGELEVMGNSIGDEEVWCWKAPLGRKFKALARARAKVKNSSS</sequence>
<dbReference type="Proteomes" id="UP000184330">
    <property type="component" value="Unassembled WGS sequence"/>
</dbReference>
<protein>
    <submittedName>
        <fullName evidence="1">Uncharacterized protein</fullName>
    </submittedName>
</protein>
<evidence type="ECO:0000313" key="2">
    <source>
        <dbReference type="Proteomes" id="UP000184330"/>
    </source>
</evidence>
<dbReference type="SUPFAM" id="SSF141571">
    <property type="entry name" value="Pentapeptide repeat-like"/>
    <property type="match status" value="1"/>
</dbReference>
<name>A0A1L7WPK7_9HELO</name>
<evidence type="ECO:0000313" key="1">
    <source>
        <dbReference type="EMBL" id="CZR54698.1"/>
    </source>
</evidence>
<organism evidence="1 2">
    <name type="scientific">Phialocephala subalpina</name>
    <dbReference type="NCBI Taxonomy" id="576137"/>
    <lineage>
        <taxon>Eukaryota</taxon>
        <taxon>Fungi</taxon>
        <taxon>Dikarya</taxon>
        <taxon>Ascomycota</taxon>
        <taxon>Pezizomycotina</taxon>
        <taxon>Leotiomycetes</taxon>
        <taxon>Helotiales</taxon>
        <taxon>Mollisiaceae</taxon>
        <taxon>Phialocephala</taxon>
        <taxon>Phialocephala fortinii species complex</taxon>
    </lineage>
</organism>
<accession>A0A1L7WPK7</accession>
<reference evidence="1 2" key="1">
    <citation type="submission" date="2016-03" db="EMBL/GenBank/DDBJ databases">
        <authorList>
            <person name="Ploux O."/>
        </authorList>
    </citation>
    <scope>NUCLEOTIDE SEQUENCE [LARGE SCALE GENOMIC DNA]</scope>
    <source>
        <strain evidence="1 2">UAMH 11012</strain>
    </source>
</reference>
<dbReference type="EMBL" id="FJOG01000005">
    <property type="protein sequence ID" value="CZR54698.1"/>
    <property type="molecule type" value="Genomic_DNA"/>
</dbReference>